<feature type="region of interest" description="Disordered" evidence="1">
    <location>
        <begin position="1"/>
        <end position="21"/>
    </location>
</feature>
<proteinExistence type="predicted"/>
<gene>
    <name evidence="2" type="ORF">AGOR_G00036050</name>
</gene>
<comment type="caution">
    <text evidence="2">The sequence shown here is derived from an EMBL/GenBank/DDBJ whole genome shotgun (WGS) entry which is preliminary data.</text>
</comment>
<reference evidence="2" key="1">
    <citation type="submission" date="2021-01" db="EMBL/GenBank/DDBJ databases">
        <authorList>
            <person name="Zahm M."/>
            <person name="Roques C."/>
            <person name="Cabau C."/>
            <person name="Klopp C."/>
            <person name="Donnadieu C."/>
            <person name="Jouanno E."/>
            <person name="Lampietro C."/>
            <person name="Louis A."/>
            <person name="Herpin A."/>
            <person name="Echchiki A."/>
            <person name="Berthelot C."/>
            <person name="Parey E."/>
            <person name="Roest-Crollius H."/>
            <person name="Braasch I."/>
            <person name="Postlethwait J."/>
            <person name="Bobe J."/>
            <person name="Montfort J."/>
            <person name="Bouchez O."/>
            <person name="Begum T."/>
            <person name="Mejri S."/>
            <person name="Adams A."/>
            <person name="Chen W.-J."/>
            <person name="Guiguen Y."/>
        </authorList>
    </citation>
    <scope>NUCLEOTIDE SEQUENCE</scope>
    <source>
        <tissue evidence="2">Blood</tissue>
    </source>
</reference>
<keyword evidence="3" id="KW-1185">Reference proteome</keyword>
<protein>
    <submittedName>
        <fullName evidence="2">Uncharacterized protein</fullName>
    </submittedName>
</protein>
<dbReference type="AlphaFoldDB" id="A0A8T3E3Y3"/>
<dbReference type="EMBL" id="JAERUA010000003">
    <property type="protein sequence ID" value="KAI1901598.1"/>
    <property type="molecule type" value="Genomic_DNA"/>
</dbReference>
<sequence>MGGFQVAQGGGGTPGHLASCKDSTGPVGLTCTLRALEGLMTRVSSMGSPQAPRLGHRDVDGVLAGEW</sequence>
<feature type="region of interest" description="Disordered" evidence="1">
    <location>
        <begin position="45"/>
        <end position="67"/>
    </location>
</feature>
<evidence type="ECO:0000313" key="2">
    <source>
        <dbReference type="EMBL" id="KAI1901598.1"/>
    </source>
</evidence>
<feature type="compositionally biased region" description="Gly residues" evidence="1">
    <location>
        <begin position="1"/>
        <end position="14"/>
    </location>
</feature>
<dbReference type="Proteomes" id="UP000829720">
    <property type="component" value="Unassembled WGS sequence"/>
</dbReference>
<evidence type="ECO:0000256" key="1">
    <source>
        <dbReference type="SAM" id="MobiDB-lite"/>
    </source>
</evidence>
<organism evidence="2 3">
    <name type="scientific">Albula goreensis</name>
    <dbReference type="NCBI Taxonomy" id="1534307"/>
    <lineage>
        <taxon>Eukaryota</taxon>
        <taxon>Metazoa</taxon>
        <taxon>Chordata</taxon>
        <taxon>Craniata</taxon>
        <taxon>Vertebrata</taxon>
        <taxon>Euteleostomi</taxon>
        <taxon>Actinopterygii</taxon>
        <taxon>Neopterygii</taxon>
        <taxon>Teleostei</taxon>
        <taxon>Albuliformes</taxon>
        <taxon>Albulidae</taxon>
        <taxon>Albula</taxon>
    </lineage>
</organism>
<name>A0A8T3E3Y3_9TELE</name>
<evidence type="ECO:0000313" key="3">
    <source>
        <dbReference type="Proteomes" id="UP000829720"/>
    </source>
</evidence>
<accession>A0A8T3E3Y3</accession>